<evidence type="ECO:0000313" key="3">
    <source>
        <dbReference type="EMBL" id="GMA20123.1"/>
    </source>
</evidence>
<dbReference type="Gene3D" id="3.40.50.10320">
    <property type="entry name" value="LmbE-like"/>
    <property type="match status" value="1"/>
</dbReference>
<keyword evidence="1" id="KW-0862">Zinc</keyword>
<name>A0ABQ6HR41_9MICO</name>
<protein>
    <submittedName>
        <fullName evidence="3">GlcNAc-PI de-N-acetylase</fullName>
    </submittedName>
</protein>
<dbReference type="InterPro" id="IPR003737">
    <property type="entry name" value="GlcNAc_PI_deacetylase-related"/>
</dbReference>
<accession>A0ABQ6HR41</accession>
<dbReference type="EMBL" id="BSUJ01000001">
    <property type="protein sequence ID" value="GMA20123.1"/>
    <property type="molecule type" value="Genomic_DNA"/>
</dbReference>
<reference evidence="4" key="1">
    <citation type="journal article" date="2019" name="Int. J. Syst. Evol. Microbiol.">
        <title>The Global Catalogue of Microorganisms (GCM) 10K type strain sequencing project: providing services to taxonomists for standard genome sequencing and annotation.</title>
        <authorList>
            <consortium name="The Broad Institute Genomics Platform"/>
            <consortium name="The Broad Institute Genome Sequencing Center for Infectious Disease"/>
            <person name="Wu L."/>
            <person name="Ma J."/>
        </authorList>
    </citation>
    <scope>NUCLEOTIDE SEQUENCE [LARGE SCALE GENOMIC DNA]</scope>
    <source>
        <strain evidence="4">NBRC 105830</strain>
    </source>
</reference>
<dbReference type="RefSeq" id="WP_241444980.1">
    <property type="nucleotide sequence ID" value="NZ_BSUJ01000001.1"/>
</dbReference>
<dbReference type="PANTHER" id="PTHR12993:SF28">
    <property type="entry name" value="LMBE FAMILY PROTEIN"/>
    <property type="match status" value="1"/>
</dbReference>
<keyword evidence="4" id="KW-1185">Reference proteome</keyword>
<evidence type="ECO:0000313" key="4">
    <source>
        <dbReference type="Proteomes" id="UP001157109"/>
    </source>
</evidence>
<organism evidence="3 4">
    <name type="scientific">Arsenicicoccus piscis</name>
    <dbReference type="NCBI Taxonomy" id="673954"/>
    <lineage>
        <taxon>Bacteria</taxon>
        <taxon>Bacillati</taxon>
        <taxon>Actinomycetota</taxon>
        <taxon>Actinomycetes</taxon>
        <taxon>Micrococcales</taxon>
        <taxon>Intrasporangiaceae</taxon>
        <taxon>Arsenicicoccus</taxon>
    </lineage>
</organism>
<feature type="region of interest" description="Disordered" evidence="2">
    <location>
        <begin position="1"/>
        <end position="26"/>
    </location>
</feature>
<dbReference type="InterPro" id="IPR024078">
    <property type="entry name" value="LmbE-like_dom_sf"/>
</dbReference>
<gene>
    <name evidence="3" type="ORF">GCM10025862_21440</name>
</gene>
<proteinExistence type="predicted"/>
<comment type="caution">
    <text evidence="3">The sequence shown here is derived from an EMBL/GenBank/DDBJ whole genome shotgun (WGS) entry which is preliminary data.</text>
</comment>
<dbReference type="SUPFAM" id="SSF102588">
    <property type="entry name" value="LmbE-like"/>
    <property type="match status" value="1"/>
</dbReference>
<sequence length="262" mass="27742">MSDAGQTESNASTSPDTESRKRLEPLPDEGWERVLCVVAHPDDLEYGTSAAVATWTGRGVEVTYLLLTAGGAGMDGPPEEIGPLRAAEQRAACETVGVSDLRILDHPDGMLVPGLDLRRDIARVVREVRPDAVVTTSFAVEAYGGLNQADHRVAGLAAIDGTRDADNDWVFRELAEGGLPKWHTSALLVAGDDEPTHGLAVREAAVEASVASLRSHEAYLEHVTGHPDAGELIPQILRQGGEALGTEHAVTFRVYDLGGLGG</sequence>
<evidence type="ECO:0000256" key="2">
    <source>
        <dbReference type="SAM" id="MobiDB-lite"/>
    </source>
</evidence>
<feature type="compositionally biased region" description="Polar residues" evidence="2">
    <location>
        <begin position="1"/>
        <end position="16"/>
    </location>
</feature>
<dbReference type="PANTHER" id="PTHR12993">
    <property type="entry name" value="N-ACETYLGLUCOSAMINYL-PHOSPHATIDYLINOSITOL DE-N-ACETYLASE-RELATED"/>
    <property type="match status" value="1"/>
</dbReference>
<evidence type="ECO:0000256" key="1">
    <source>
        <dbReference type="ARBA" id="ARBA00022833"/>
    </source>
</evidence>
<dbReference type="Pfam" id="PF02585">
    <property type="entry name" value="PIG-L"/>
    <property type="match status" value="1"/>
</dbReference>
<dbReference type="Proteomes" id="UP001157109">
    <property type="component" value="Unassembled WGS sequence"/>
</dbReference>